<evidence type="ECO:0000259" key="1">
    <source>
        <dbReference type="Pfam" id="PF04230"/>
    </source>
</evidence>
<evidence type="ECO:0000313" key="2">
    <source>
        <dbReference type="EMBL" id="MFC3204671.1"/>
    </source>
</evidence>
<evidence type="ECO:0000313" key="3">
    <source>
        <dbReference type="Proteomes" id="UP001595583"/>
    </source>
</evidence>
<organism evidence="2 3">
    <name type="scientific">Aquamicrobium soli</name>
    <dbReference type="NCBI Taxonomy" id="1811518"/>
    <lineage>
        <taxon>Bacteria</taxon>
        <taxon>Pseudomonadati</taxon>
        <taxon>Pseudomonadota</taxon>
        <taxon>Alphaproteobacteria</taxon>
        <taxon>Hyphomicrobiales</taxon>
        <taxon>Phyllobacteriaceae</taxon>
        <taxon>Aquamicrobium</taxon>
    </lineage>
</organism>
<accession>A0ABV7K6P7</accession>
<dbReference type="EMBL" id="JBHRTK010000001">
    <property type="protein sequence ID" value="MFC3204671.1"/>
    <property type="molecule type" value="Genomic_DNA"/>
</dbReference>
<keyword evidence="3" id="KW-1185">Reference proteome</keyword>
<dbReference type="RefSeq" id="WP_378217377.1">
    <property type="nucleotide sequence ID" value="NZ_JBHRTK010000001.1"/>
</dbReference>
<keyword evidence="2" id="KW-0808">Transferase</keyword>
<name>A0ABV7K6P7_9HYPH</name>
<dbReference type="InterPro" id="IPR007345">
    <property type="entry name" value="Polysacch_pyruvyl_Trfase"/>
</dbReference>
<comment type="caution">
    <text evidence="2">The sequence shown here is derived from an EMBL/GenBank/DDBJ whole genome shotgun (WGS) entry which is preliminary data.</text>
</comment>
<reference evidence="3" key="1">
    <citation type="journal article" date="2019" name="Int. J. Syst. Evol. Microbiol.">
        <title>The Global Catalogue of Microorganisms (GCM) 10K type strain sequencing project: providing services to taxonomists for standard genome sequencing and annotation.</title>
        <authorList>
            <consortium name="The Broad Institute Genomics Platform"/>
            <consortium name="The Broad Institute Genome Sequencing Center for Infectious Disease"/>
            <person name="Wu L."/>
            <person name="Ma J."/>
        </authorList>
    </citation>
    <scope>NUCLEOTIDE SEQUENCE [LARGE SCALE GENOMIC DNA]</scope>
    <source>
        <strain evidence="3">KCTC 52165</strain>
    </source>
</reference>
<feature type="domain" description="Polysaccharide pyruvyl transferase" evidence="1">
    <location>
        <begin position="17"/>
        <end position="291"/>
    </location>
</feature>
<protein>
    <submittedName>
        <fullName evidence="2">Polysaccharide pyruvyl transferase family protein</fullName>
    </submittedName>
</protein>
<gene>
    <name evidence="2" type="ORF">ACFOHJ_00365</name>
</gene>
<dbReference type="Proteomes" id="UP001595583">
    <property type="component" value="Unassembled WGS sequence"/>
</dbReference>
<dbReference type="GO" id="GO:0016740">
    <property type="term" value="F:transferase activity"/>
    <property type="evidence" value="ECO:0007669"/>
    <property type="project" value="UniProtKB-KW"/>
</dbReference>
<proteinExistence type="predicted"/>
<sequence length="357" mass="39692">MTIPRKIGVLTFHRCINYGSYWQARCLIEGLRGMGHEAVLLDHYSPAINRREWRCALDPLLPTKSSVFDRLQYAVKTRRFLNALEALPRSARFELDDPSSLGRWDLVIVGSDEVWNGRHPWYGGHALFYGHGVQAVRLVAYAASFGSQSASDYLPSALVEGLRTFSCISVRDANSVAIAANVLGQRPETVFDPCLLFPPLLGRPQSSAEDPYIAVYGHGFSAGFAQAIRDFAHATGHRLVSIGYRNSWTHEQFLQADPGDFARVLASATAVVTNFFHGCVFALINKKPFACETSSYRANKVTDLLALLSADAHLITERSNYAQVQSLLQTPLEPEISGRLHSLRARSQRFLERALEP</sequence>
<dbReference type="Pfam" id="PF04230">
    <property type="entry name" value="PS_pyruv_trans"/>
    <property type="match status" value="1"/>
</dbReference>